<proteinExistence type="predicted"/>
<reference evidence="1 2" key="1">
    <citation type="submission" date="2011-12" db="EMBL/GenBank/DDBJ databases">
        <title>The complete genome of Niastella koreensis GR20-10.</title>
        <authorList>
            <consortium name="US DOE Joint Genome Institute (JGI-PGF)"/>
            <person name="Lucas S."/>
            <person name="Han J."/>
            <person name="Lapidus A."/>
            <person name="Bruce D."/>
            <person name="Goodwin L."/>
            <person name="Pitluck S."/>
            <person name="Peters L."/>
            <person name="Kyrpides N."/>
            <person name="Mavromatis K."/>
            <person name="Ivanova N."/>
            <person name="Mikhailova N."/>
            <person name="Davenport K."/>
            <person name="Saunders E."/>
            <person name="Detter J.C."/>
            <person name="Tapia R."/>
            <person name="Han C."/>
            <person name="Land M."/>
            <person name="Hauser L."/>
            <person name="Markowitz V."/>
            <person name="Cheng J.-F."/>
            <person name="Hugenholtz P."/>
            <person name="Woyke T."/>
            <person name="Wu D."/>
            <person name="Tindall B."/>
            <person name="Pomrenke H."/>
            <person name="Brambilla E."/>
            <person name="Klenk H.-P."/>
            <person name="Eisen J.A."/>
        </authorList>
    </citation>
    <scope>NUCLEOTIDE SEQUENCE [LARGE SCALE GENOMIC DNA]</scope>
    <source>
        <strain evidence="2">DSM 17620 / KACC 11465 / NBRC 106392 / GR20-10</strain>
    </source>
</reference>
<sequence>MELVYNCLITGCWQKIKTLPGPFSTGVPAKYLTFKGVGGAL</sequence>
<evidence type="ECO:0000313" key="2">
    <source>
        <dbReference type="Proteomes" id="UP000005438"/>
    </source>
</evidence>
<dbReference type="EMBL" id="CP003178">
    <property type="protein sequence ID" value="AEV97650.1"/>
    <property type="molecule type" value="Genomic_DNA"/>
</dbReference>
<dbReference type="HOGENOM" id="CLU_3273374_0_0_10"/>
<organism evidence="1 2">
    <name type="scientific">Niastella koreensis (strain DSM 17620 / KACC 11465 / NBRC 106392 / GR20-10)</name>
    <dbReference type="NCBI Taxonomy" id="700598"/>
    <lineage>
        <taxon>Bacteria</taxon>
        <taxon>Pseudomonadati</taxon>
        <taxon>Bacteroidota</taxon>
        <taxon>Chitinophagia</taxon>
        <taxon>Chitinophagales</taxon>
        <taxon>Chitinophagaceae</taxon>
        <taxon>Niastella</taxon>
    </lineage>
</organism>
<dbReference type="STRING" id="700598.Niako_1279"/>
<gene>
    <name evidence="1" type="ordered locus">Niako_1279</name>
</gene>
<protein>
    <submittedName>
        <fullName evidence="1">Uncharacterized protein</fullName>
    </submittedName>
</protein>
<accession>G8TLQ8</accession>
<dbReference type="Proteomes" id="UP000005438">
    <property type="component" value="Chromosome"/>
</dbReference>
<evidence type="ECO:0000313" key="1">
    <source>
        <dbReference type="EMBL" id="AEV97650.1"/>
    </source>
</evidence>
<name>G8TLQ8_NIAKG</name>
<dbReference type="AlphaFoldDB" id="G8TLQ8"/>
<dbReference type="KEGG" id="nko:Niako_1279"/>